<dbReference type="EMBL" id="MU155189">
    <property type="protein sequence ID" value="KAF9480755.1"/>
    <property type="molecule type" value="Genomic_DNA"/>
</dbReference>
<dbReference type="AlphaFoldDB" id="A0A9P5Z633"/>
<feature type="chain" id="PRO_5040151186" description="Cyanovirin-N domain-containing protein" evidence="1">
    <location>
        <begin position="23"/>
        <end position="201"/>
    </location>
</feature>
<evidence type="ECO:0000256" key="1">
    <source>
        <dbReference type="SAM" id="SignalP"/>
    </source>
</evidence>
<comment type="caution">
    <text evidence="2">The sequence shown here is derived from an EMBL/GenBank/DDBJ whole genome shotgun (WGS) entry which is preliminary data.</text>
</comment>
<gene>
    <name evidence="2" type="ORF">BDN70DRAFT_992459</name>
</gene>
<name>A0A9P5Z633_9AGAR</name>
<dbReference type="OrthoDB" id="3101573at2759"/>
<dbReference type="Proteomes" id="UP000807469">
    <property type="component" value="Unassembled WGS sequence"/>
</dbReference>
<reference evidence="2" key="1">
    <citation type="submission" date="2020-11" db="EMBL/GenBank/DDBJ databases">
        <authorList>
            <consortium name="DOE Joint Genome Institute"/>
            <person name="Ahrendt S."/>
            <person name="Riley R."/>
            <person name="Andreopoulos W."/>
            <person name="Labutti K."/>
            <person name="Pangilinan J."/>
            <person name="Ruiz-Duenas F.J."/>
            <person name="Barrasa J.M."/>
            <person name="Sanchez-Garcia M."/>
            <person name="Camarero S."/>
            <person name="Miyauchi S."/>
            <person name="Serrano A."/>
            <person name="Linde D."/>
            <person name="Babiker R."/>
            <person name="Drula E."/>
            <person name="Ayuso-Fernandez I."/>
            <person name="Pacheco R."/>
            <person name="Padilla G."/>
            <person name="Ferreira P."/>
            <person name="Barriuso J."/>
            <person name="Kellner H."/>
            <person name="Castanera R."/>
            <person name="Alfaro M."/>
            <person name="Ramirez L."/>
            <person name="Pisabarro A.G."/>
            <person name="Kuo A."/>
            <person name="Tritt A."/>
            <person name="Lipzen A."/>
            <person name="He G."/>
            <person name="Yan M."/>
            <person name="Ng V."/>
            <person name="Cullen D."/>
            <person name="Martin F."/>
            <person name="Rosso M.-N."/>
            <person name="Henrissat B."/>
            <person name="Hibbett D."/>
            <person name="Martinez A.T."/>
            <person name="Grigoriev I.V."/>
        </authorList>
    </citation>
    <scope>NUCLEOTIDE SEQUENCE</scope>
    <source>
        <strain evidence="2">CIRM-BRFM 674</strain>
    </source>
</reference>
<protein>
    <recommendedName>
        <fullName evidence="4">Cyanovirin-N domain-containing protein</fullName>
    </recommendedName>
</protein>
<keyword evidence="3" id="KW-1185">Reference proteome</keyword>
<sequence>MLYSVFALYAVLASATSAKASAVAFNKSTPTTWTFTGTAVVLQTPTPTAIAVSPKHGPSTNGNLTTQAAQVASLPFFTNCCGWAGVYGWTAAGSSVATMNGVCLSPIVSSSLDLNTCLGWDSSTGSAGCPNTGQPKGGFLSTQAGCKVVGAPNVLSIGSVGFANTMIYTICNGPPGVLVITALDLSLCVGITSGGQLACYN</sequence>
<evidence type="ECO:0000313" key="3">
    <source>
        <dbReference type="Proteomes" id="UP000807469"/>
    </source>
</evidence>
<keyword evidence="1" id="KW-0732">Signal</keyword>
<evidence type="ECO:0000313" key="2">
    <source>
        <dbReference type="EMBL" id="KAF9480755.1"/>
    </source>
</evidence>
<evidence type="ECO:0008006" key="4">
    <source>
        <dbReference type="Google" id="ProtNLM"/>
    </source>
</evidence>
<accession>A0A9P5Z633</accession>
<feature type="signal peptide" evidence="1">
    <location>
        <begin position="1"/>
        <end position="22"/>
    </location>
</feature>
<organism evidence="2 3">
    <name type="scientific">Pholiota conissans</name>
    <dbReference type="NCBI Taxonomy" id="109636"/>
    <lineage>
        <taxon>Eukaryota</taxon>
        <taxon>Fungi</taxon>
        <taxon>Dikarya</taxon>
        <taxon>Basidiomycota</taxon>
        <taxon>Agaricomycotina</taxon>
        <taxon>Agaricomycetes</taxon>
        <taxon>Agaricomycetidae</taxon>
        <taxon>Agaricales</taxon>
        <taxon>Agaricineae</taxon>
        <taxon>Strophariaceae</taxon>
        <taxon>Pholiota</taxon>
    </lineage>
</organism>
<proteinExistence type="predicted"/>